<dbReference type="PROSITE" id="PS00467">
    <property type="entry name" value="RIBOSOMAL_L2"/>
    <property type="match status" value="1"/>
</dbReference>
<dbReference type="SMART" id="SM01382">
    <property type="entry name" value="Ribosomal_L2_C"/>
    <property type="match status" value="1"/>
</dbReference>
<feature type="region of interest" description="Disordered" evidence="4">
    <location>
        <begin position="206"/>
        <end position="227"/>
    </location>
</feature>
<dbReference type="Pfam" id="PF03947">
    <property type="entry name" value="Ribosomal_L2_C"/>
    <property type="match status" value="1"/>
</dbReference>
<dbReference type="EMBL" id="LWDF02000367">
    <property type="protein sequence ID" value="KAE8249807.1"/>
    <property type="molecule type" value="Genomic_DNA"/>
</dbReference>
<dbReference type="PANTHER" id="PTHR13691">
    <property type="entry name" value="RIBOSOMAL PROTEIN L2"/>
    <property type="match status" value="1"/>
</dbReference>
<dbReference type="Gene3D" id="4.10.950.10">
    <property type="entry name" value="Ribosomal protein L2, domain 3"/>
    <property type="match status" value="1"/>
</dbReference>
<keyword evidence="8" id="KW-1185">Reference proteome</keyword>
<dbReference type="InterPro" id="IPR012340">
    <property type="entry name" value="NA-bd_OB-fold"/>
</dbReference>
<dbReference type="InterPro" id="IPR022666">
    <property type="entry name" value="Ribosomal_uL2_RNA-bd_dom"/>
</dbReference>
<protein>
    <submittedName>
        <fullName evidence="7">Uncharacterized protein</fullName>
    </submittedName>
</protein>
<evidence type="ECO:0000313" key="7">
    <source>
        <dbReference type="EMBL" id="KAE8249807.1"/>
    </source>
</evidence>
<comment type="similarity">
    <text evidence="1">Belongs to the universal ribosomal protein uL2 family.</text>
</comment>
<evidence type="ECO:0000256" key="3">
    <source>
        <dbReference type="ARBA" id="ARBA00023274"/>
    </source>
</evidence>
<accession>A0A177TFG3</accession>
<dbReference type="InterPro" id="IPR014722">
    <property type="entry name" value="Rib_uL2_dom2"/>
</dbReference>
<dbReference type="SUPFAM" id="SSF50249">
    <property type="entry name" value="Nucleic acid-binding proteins"/>
    <property type="match status" value="1"/>
</dbReference>
<feature type="domain" description="Large ribosomal subunit protein uL2 C-terminal" evidence="5">
    <location>
        <begin position="95"/>
        <end position="230"/>
    </location>
</feature>
<gene>
    <name evidence="7" type="ORF">A4X13_0g5067</name>
</gene>
<evidence type="ECO:0000259" key="6">
    <source>
        <dbReference type="SMART" id="SM01383"/>
    </source>
</evidence>
<reference evidence="7" key="1">
    <citation type="submission" date="2016-04" db="EMBL/GenBank/DDBJ databases">
        <authorList>
            <person name="Nguyen H.D."/>
            <person name="Samba Siva P."/>
            <person name="Cullis J."/>
            <person name="Levesque C.A."/>
            <person name="Hambleton S."/>
        </authorList>
    </citation>
    <scope>NUCLEOTIDE SEQUENCE</scope>
    <source>
        <strain evidence="7">DAOMC 236416</strain>
    </source>
</reference>
<proteinExistence type="inferred from homology"/>
<dbReference type="SUPFAM" id="SSF50104">
    <property type="entry name" value="Translation proteins SH3-like domain"/>
    <property type="match status" value="1"/>
</dbReference>
<dbReference type="InterPro" id="IPR022669">
    <property type="entry name" value="Ribosomal_uL2_C"/>
</dbReference>
<dbReference type="InterPro" id="IPR002171">
    <property type="entry name" value="Ribosomal_uL2"/>
</dbReference>
<evidence type="ECO:0000313" key="8">
    <source>
        <dbReference type="Proteomes" id="UP000077521"/>
    </source>
</evidence>
<dbReference type="AlphaFoldDB" id="A0A177TFG3"/>
<evidence type="ECO:0000256" key="4">
    <source>
        <dbReference type="SAM" id="MobiDB-lite"/>
    </source>
</evidence>
<reference evidence="7" key="2">
    <citation type="journal article" date="2019" name="IMA Fungus">
        <title>Genome sequencing and comparison of five Tilletia species to identify candidate genes for the detection of regulated species infecting wheat.</title>
        <authorList>
            <person name="Nguyen H.D.T."/>
            <person name="Sultana T."/>
            <person name="Kesanakurti P."/>
            <person name="Hambleton S."/>
        </authorList>
    </citation>
    <scope>NUCLEOTIDE SEQUENCE</scope>
    <source>
        <strain evidence="7">DAOMC 236416</strain>
    </source>
</reference>
<sequence>MGRVIRAQRKSGGIFTSHTHHNKAPAKLRALDYAEKNGYIRGVVKEIIHDAGRGAPLARVSFRDPYRYKQRTETFIATEGIATGQFVYCGKRAALNVGNVLPVSALPEGTIVCNVEEKVGDRGALARTSGNYATIIGHDPDGITTRIRLPSGAKKTVASRSRATVGIVAGGGRIDKPLLKAGRAYHKYRVKRNSWPRTRGVAMNPVDHPHGGGNHQHIGSSSTVPRDASAGAKSGLIAARRTGLIRAWDILKIRKAFSQADLEYRPSSSPIPNANGKWTRALVRAVRRSSRPIPGSSSNHLKLVTKRESHGAQWSLSLSDPCDPASTQAQYVGAAFGNGWNGQLDLSWSLVQSEGTINLAASTATSLFRCVTPLLSLISSARLVCRRFEPFFARPGLLVLRLTNLPDPLMGDCERVAKGEEVGPTIEDFKPRHQAGPTTASGSQDRTASRAPGKCPGQGSRSPYMIYLATGKYQTTGTWRPSSPPFLPALLQPSPGTQQFAWALIHWLSRTAVANDKKPRSPHRPGHPHRRLSSRPTRSRSTLRARTPQHRAGFAYVLLVNIASAGKSDVRRGRSPLQRSPGLWRQRWKVQRSTLTNSRTVPSRLAAAPSKSTLTSSSSVPDQVAAAHLDILIVHLHRKQIAAGVEDALSSAGYPCVLMIVFARGDLGHVLLLLLLLQRRRARLKPD</sequence>
<dbReference type="Pfam" id="PF00181">
    <property type="entry name" value="Ribosomal_L2_N"/>
    <property type="match status" value="1"/>
</dbReference>
<dbReference type="InterPro" id="IPR014726">
    <property type="entry name" value="Ribosomal_uL2_dom3"/>
</dbReference>
<dbReference type="FunFam" id="2.40.50.140:FF:000020">
    <property type="entry name" value="60S ribosomal protein L2"/>
    <property type="match status" value="1"/>
</dbReference>
<organism evidence="7 8">
    <name type="scientific">Tilletia indica</name>
    <dbReference type="NCBI Taxonomy" id="43049"/>
    <lineage>
        <taxon>Eukaryota</taxon>
        <taxon>Fungi</taxon>
        <taxon>Dikarya</taxon>
        <taxon>Basidiomycota</taxon>
        <taxon>Ustilaginomycotina</taxon>
        <taxon>Exobasidiomycetes</taxon>
        <taxon>Tilletiales</taxon>
        <taxon>Tilletiaceae</taxon>
        <taxon>Tilletia</taxon>
    </lineage>
</organism>
<dbReference type="GO" id="GO:0022625">
    <property type="term" value="C:cytosolic large ribosomal subunit"/>
    <property type="evidence" value="ECO:0007669"/>
    <property type="project" value="TreeGrafter"/>
</dbReference>
<dbReference type="Gene3D" id="2.30.30.30">
    <property type="match status" value="1"/>
</dbReference>
<dbReference type="Proteomes" id="UP000077521">
    <property type="component" value="Unassembled WGS sequence"/>
</dbReference>
<dbReference type="InterPro" id="IPR008991">
    <property type="entry name" value="Translation_prot_SH3-like_sf"/>
</dbReference>
<feature type="region of interest" description="Disordered" evidence="4">
    <location>
        <begin position="514"/>
        <end position="546"/>
    </location>
</feature>
<dbReference type="GO" id="GO:0002181">
    <property type="term" value="P:cytoplasmic translation"/>
    <property type="evidence" value="ECO:0007669"/>
    <property type="project" value="TreeGrafter"/>
</dbReference>
<dbReference type="GO" id="GO:0003723">
    <property type="term" value="F:RNA binding"/>
    <property type="evidence" value="ECO:0007669"/>
    <property type="project" value="TreeGrafter"/>
</dbReference>
<feature type="region of interest" description="Disordered" evidence="4">
    <location>
        <begin position="425"/>
        <end position="459"/>
    </location>
</feature>
<feature type="domain" description="Large ribosomal subunit protein uL2 RNA-binding" evidence="6">
    <location>
        <begin position="2"/>
        <end position="89"/>
    </location>
</feature>
<evidence type="ECO:0000256" key="2">
    <source>
        <dbReference type="ARBA" id="ARBA00022980"/>
    </source>
</evidence>
<dbReference type="GO" id="GO:0003735">
    <property type="term" value="F:structural constituent of ribosome"/>
    <property type="evidence" value="ECO:0007669"/>
    <property type="project" value="InterPro"/>
</dbReference>
<evidence type="ECO:0000256" key="1">
    <source>
        <dbReference type="ARBA" id="ARBA00005636"/>
    </source>
</evidence>
<feature type="compositionally biased region" description="Basic residues" evidence="4">
    <location>
        <begin position="520"/>
        <end position="546"/>
    </location>
</feature>
<evidence type="ECO:0000259" key="5">
    <source>
        <dbReference type="SMART" id="SM01382"/>
    </source>
</evidence>
<dbReference type="FunFam" id="4.10.950.10:FF:000002">
    <property type="entry name" value="60S ribosomal protein L2"/>
    <property type="match status" value="1"/>
</dbReference>
<comment type="caution">
    <text evidence="7">The sequence shown here is derived from an EMBL/GenBank/DDBJ whole genome shotgun (WGS) entry which is preliminary data.</text>
</comment>
<feature type="compositionally biased region" description="Polar residues" evidence="4">
    <location>
        <begin position="436"/>
        <end position="446"/>
    </location>
</feature>
<dbReference type="FunFam" id="2.30.30.30:FF:000006">
    <property type="entry name" value="60S ribosomal protein L8"/>
    <property type="match status" value="1"/>
</dbReference>
<name>A0A177TFG3_9BASI</name>
<keyword evidence="3" id="KW-0687">Ribonucleoprotein</keyword>
<dbReference type="PANTHER" id="PTHR13691:SF16">
    <property type="entry name" value="LARGE RIBOSOMAL SUBUNIT PROTEIN UL2"/>
    <property type="match status" value="1"/>
</dbReference>
<dbReference type="SMART" id="SM01383">
    <property type="entry name" value="Ribosomal_L2"/>
    <property type="match status" value="1"/>
</dbReference>
<keyword evidence="2" id="KW-0689">Ribosomal protein</keyword>
<dbReference type="Gene3D" id="2.40.50.140">
    <property type="entry name" value="Nucleic acid-binding proteins"/>
    <property type="match status" value="1"/>
</dbReference>
<dbReference type="InterPro" id="IPR022671">
    <property type="entry name" value="Ribosomal_uL2_CS"/>
</dbReference>